<keyword evidence="3" id="KW-1185">Reference proteome</keyword>
<reference evidence="2" key="1">
    <citation type="submission" date="2023-03" db="EMBL/GenBank/DDBJ databases">
        <title>Massive genome expansion in bonnet fungi (Mycena s.s.) driven by repeated elements and novel gene families across ecological guilds.</title>
        <authorList>
            <consortium name="Lawrence Berkeley National Laboratory"/>
            <person name="Harder C.B."/>
            <person name="Miyauchi S."/>
            <person name="Viragh M."/>
            <person name="Kuo A."/>
            <person name="Thoen E."/>
            <person name="Andreopoulos B."/>
            <person name="Lu D."/>
            <person name="Skrede I."/>
            <person name="Drula E."/>
            <person name="Henrissat B."/>
            <person name="Morin E."/>
            <person name="Kohler A."/>
            <person name="Barry K."/>
            <person name="LaButti K."/>
            <person name="Morin E."/>
            <person name="Salamov A."/>
            <person name="Lipzen A."/>
            <person name="Mereny Z."/>
            <person name="Hegedus B."/>
            <person name="Baldrian P."/>
            <person name="Stursova M."/>
            <person name="Weitz H."/>
            <person name="Taylor A."/>
            <person name="Grigoriev I.V."/>
            <person name="Nagy L.G."/>
            <person name="Martin F."/>
            <person name="Kauserud H."/>
        </authorList>
    </citation>
    <scope>NUCLEOTIDE SEQUENCE</scope>
    <source>
        <strain evidence="2">CBHHK200</strain>
    </source>
</reference>
<evidence type="ECO:0000313" key="3">
    <source>
        <dbReference type="Proteomes" id="UP001218188"/>
    </source>
</evidence>
<sequence length="842" mass="91164">MSFKSVSSRTGVGWICATQWGLSWRLNVEQSIPSPNPANPKASSRRSPWDSTPYVARYQHEPDATRWAFFTTPLPRGLFLRFHRVDVPDAAVILMAYARHAEDLLVLSALARPSAATYRRVLFPLRLPCVSTAGVPGIHEALASPLCGIHPSDASEEGIKTALAGAPGIMRIVKIFDRNASENRRSIGDSGRTREDDGIGYTYQLQSLSQGTEITAMVYSAAGLCRETSSVHPALFMPAQRSSCPLYKYTPIPAVKFTSPPEQIARHARPSDALKDAQEAAAPCTHAVIPITPESGHEARTYICHPPPMTPLASAPRHGARVCSRHHVAHAPAHPQNQERRAPSAEQHVRIPREGMIRPSRLHAHTVASGGGREECEGRASKGATRKDAEARALPAVRSTTPASCLPRVGKLEAEAPAHGATSKRPAVKKGKDGRRGEGRGGKEPSASESRGRLVLPPSASHRTNTPRIRPHPRIAGERSSGPPSSPRRVPGIPPTLLATHQLDLRPPQVQQNAPGRRIPSTTPSTGPRKELLRRTTKKKEKKRTRTFTLVPSASVCVHRGYAEYNVLLTERKERKAKKGKAPEGRWKERTLWDGEGETVGAAERLAVARAQTACITGKDKRREDEGEQGEPGDGDKGKMEEGERKSGWRNGSKAGRSEERMKAGSIYHVAHDHAGPPNATAGISPVASVTQNASSAKAERIVGGARTGFIHTVRLCAEHASAHSLRLRAALAANALERGGGIPPPSSARTISSPHCGDRGMYRQRALIAPPQKRTARYGERRKKKMGKEKSARKGKQSKEKRPKGCGGSALCGTGKEKSWAHQTACPRRGLRAATPQMTRT</sequence>
<comment type="caution">
    <text evidence="2">The sequence shown here is derived from an EMBL/GenBank/DDBJ whole genome shotgun (WGS) entry which is preliminary data.</text>
</comment>
<feature type="compositionally biased region" description="Basic and acidic residues" evidence="1">
    <location>
        <begin position="337"/>
        <end position="356"/>
    </location>
</feature>
<dbReference type="AlphaFoldDB" id="A0AAD6WMR9"/>
<protein>
    <submittedName>
        <fullName evidence="2">Uncharacterized protein</fullName>
    </submittedName>
</protein>
<feature type="compositionally biased region" description="Basic residues" evidence="1">
    <location>
        <begin position="775"/>
        <end position="788"/>
    </location>
</feature>
<feature type="compositionally biased region" description="Basic residues" evidence="1">
    <location>
        <begin position="535"/>
        <end position="544"/>
    </location>
</feature>
<accession>A0AAD6WMR9</accession>
<feature type="region of interest" description="Disordered" evidence="1">
    <location>
        <begin position="739"/>
        <end position="842"/>
    </location>
</feature>
<feature type="compositionally biased region" description="Low complexity" evidence="1">
    <location>
        <begin position="478"/>
        <end position="491"/>
    </location>
</feature>
<dbReference type="Proteomes" id="UP001218188">
    <property type="component" value="Unassembled WGS sequence"/>
</dbReference>
<evidence type="ECO:0000256" key="1">
    <source>
        <dbReference type="SAM" id="MobiDB-lite"/>
    </source>
</evidence>
<gene>
    <name evidence="2" type="ORF">C8F04DRAFT_1199155</name>
</gene>
<feature type="compositionally biased region" description="Basic and acidic residues" evidence="1">
    <location>
        <begin position="372"/>
        <end position="391"/>
    </location>
</feature>
<feature type="compositionally biased region" description="Basic and acidic residues" evidence="1">
    <location>
        <begin position="430"/>
        <end position="443"/>
    </location>
</feature>
<feature type="region of interest" description="Disordered" evidence="1">
    <location>
        <begin position="413"/>
        <end position="544"/>
    </location>
</feature>
<organism evidence="2 3">
    <name type="scientific">Mycena alexandri</name>
    <dbReference type="NCBI Taxonomy" id="1745969"/>
    <lineage>
        <taxon>Eukaryota</taxon>
        <taxon>Fungi</taxon>
        <taxon>Dikarya</taxon>
        <taxon>Basidiomycota</taxon>
        <taxon>Agaricomycotina</taxon>
        <taxon>Agaricomycetes</taxon>
        <taxon>Agaricomycetidae</taxon>
        <taxon>Agaricales</taxon>
        <taxon>Marasmiineae</taxon>
        <taxon>Mycenaceae</taxon>
        <taxon>Mycena</taxon>
    </lineage>
</organism>
<feature type="compositionally biased region" description="Basic and acidic residues" evidence="1">
    <location>
        <begin position="634"/>
        <end position="647"/>
    </location>
</feature>
<dbReference type="EMBL" id="JARJCM010000347">
    <property type="protein sequence ID" value="KAJ7018260.1"/>
    <property type="molecule type" value="Genomic_DNA"/>
</dbReference>
<evidence type="ECO:0000313" key="2">
    <source>
        <dbReference type="EMBL" id="KAJ7018260.1"/>
    </source>
</evidence>
<feature type="compositionally biased region" description="Basic and acidic residues" evidence="1">
    <location>
        <begin position="789"/>
        <end position="801"/>
    </location>
</feature>
<name>A0AAD6WMR9_9AGAR</name>
<proteinExistence type="predicted"/>
<feature type="region of interest" description="Disordered" evidence="1">
    <location>
        <begin position="617"/>
        <end position="662"/>
    </location>
</feature>
<feature type="region of interest" description="Disordered" evidence="1">
    <location>
        <begin position="330"/>
        <end position="399"/>
    </location>
</feature>
<feature type="compositionally biased region" description="Polar residues" evidence="1">
    <location>
        <begin position="509"/>
        <end position="526"/>
    </location>
</feature>